<evidence type="ECO:0000259" key="3">
    <source>
        <dbReference type="Pfam" id="PF02668"/>
    </source>
</evidence>
<dbReference type="Pfam" id="PF05141">
    <property type="entry name" value="DIT1_PvcA"/>
    <property type="match status" value="1"/>
</dbReference>
<dbReference type="InterPro" id="IPR003819">
    <property type="entry name" value="TauD/TfdA-like"/>
</dbReference>
<evidence type="ECO:0000256" key="2">
    <source>
        <dbReference type="SAM" id="MobiDB-lite"/>
    </source>
</evidence>
<dbReference type="SUPFAM" id="SSF51197">
    <property type="entry name" value="Clavaminate synthase-like"/>
    <property type="match status" value="1"/>
</dbReference>
<feature type="domain" description="TauD/TfdA-like" evidence="3">
    <location>
        <begin position="438"/>
        <end position="709"/>
    </location>
</feature>
<dbReference type="RefSeq" id="XP_066925355.1">
    <property type="nucleotide sequence ID" value="XM_067069254.1"/>
</dbReference>
<dbReference type="InterPro" id="IPR042098">
    <property type="entry name" value="TauD-like_sf"/>
</dbReference>
<proteinExistence type="predicted"/>
<feature type="region of interest" description="Disordered" evidence="2">
    <location>
        <begin position="1"/>
        <end position="61"/>
    </location>
</feature>
<dbReference type="GO" id="GO:0016491">
    <property type="term" value="F:oxidoreductase activity"/>
    <property type="evidence" value="ECO:0007669"/>
    <property type="project" value="UniProtKB-KW"/>
</dbReference>
<dbReference type="Gene3D" id="3.60.130.10">
    <property type="entry name" value="Clavaminate synthase-like"/>
    <property type="match status" value="1"/>
</dbReference>
<dbReference type="PANTHER" id="PTHR37285:SF5">
    <property type="entry name" value="SPORE WALL MATURATION PROTEIN DIT1"/>
    <property type="match status" value="1"/>
</dbReference>
<feature type="compositionally biased region" description="Low complexity" evidence="2">
    <location>
        <begin position="51"/>
        <end position="60"/>
    </location>
</feature>
<dbReference type="Proteomes" id="UP000594262">
    <property type="component" value="Unplaced"/>
</dbReference>
<dbReference type="EnsemblMetazoa" id="CLYHEMT009236.1">
    <property type="protein sequence ID" value="CLYHEMP009236.1"/>
    <property type="gene ID" value="CLYHEMG009236"/>
</dbReference>
<dbReference type="Pfam" id="PF02668">
    <property type="entry name" value="TauD"/>
    <property type="match status" value="1"/>
</dbReference>
<keyword evidence="1" id="KW-0560">Oxidoreductase</keyword>
<protein>
    <recommendedName>
        <fullName evidence="3">TauD/TfdA-like domain-containing protein</fullName>
    </recommendedName>
</protein>
<accession>A0A7M5UDJ3</accession>
<organism evidence="4 5">
    <name type="scientific">Clytia hemisphaerica</name>
    <dbReference type="NCBI Taxonomy" id="252671"/>
    <lineage>
        <taxon>Eukaryota</taxon>
        <taxon>Metazoa</taxon>
        <taxon>Cnidaria</taxon>
        <taxon>Hydrozoa</taxon>
        <taxon>Hydroidolina</taxon>
        <taxon>Leptothecata</taxon>
        <taxon>Obeliida</taxon>
        <taxon>Clytiidae</taxon>
        <taxon>Clytia</taxon>
    </lineage>
</organism>
<dbReference type="AlphaFoldDB" id="A0A7M5UDJ3"/>
<dbReference type="OrthoDB" id="429813at2759"/>
<keyword evidence="5" id="KW-1185">Reference proteome</keyword>
<dbReference type="PANTHER" id="PTHR37285">
    <property type="entry name" value="SPORE WALL MATURATION PROTEIN DIT1"/>
    <property type="match status" value="1"/>
</dbReference>
<feature type="compositionally biased region" description="Basic and acidic residues" evidence="2">
    <location>
        <begin position="17"/>
        <end position="29"/>
    </location>
</feature>
<name>A0A7M5UDJ3_9CNID</name>
<dbReference type="InterPro" id="IPR007817">
    <property type="entry name" value="Isocyanide_synthase_DIT1"/>
</dbReference>
<evidence type="ECO:0000313" key="4">
    <source>
        <dbReference type="EnsemblMetazoa" id="CLYHEMP009236.1"/>
    </source>
</evidence>
<evidence type="ECO:0000313" key="5">
    <source>
        <dbReference type="Proteomes" id="UP000594262"/>
    </source>
</evidence>
<evidence type="ECO:0000256" key="1">
    <source>
        <dbReference type="ARBA" id="ARBA00023002"/>
    </source>
</evidence>
<sequence>MSFKSKVLQIMKRQKSKEKQKSFDSDTKPPSKKHSSGLPEIRLQFEDQNNENKNNYNFQEVTEKVEPKDPEFLDMSERILEILLDNILYGYKTLYQRSDYSKLLYRIYDLVSERRVMKFFLPAFPVKSSNKFQKVLGVDVDFAESIAIDNLIKTARKIEGIYQAGAYIIIMSDYHTFDQYIQVDEESYKIYHEGLKQMIHSKGGDDVIQLISLSYFKQFDSVPQRRISQTLAENYGGNAFRASFSEEIKLSPTLLQKYTQQKKFFKLDLSHSLRRSPNSKRKQVLKEVATGMISQGVALDAFLSQQKCIDNYVRLSIHQHHPETGKFAIDLFKNKCRLYGGSAQLRTPWHNTVLFDTRTGEFKIDFKEANRKTSEVEDSLTSMVYYRSKPYFYVKLYLSRPLKGDYLNLKISMARNSCGMVIEAYERSKVGPDIFTPETILALTHEFGVVVLRGFNEFEDEQDLLRYYRDHMKQRVLNWSFGPIHKVKPDKDMPGYVNSHDGIPIHWDMVAPPKYMGVDQAKHKYEDFICPVFALYCRSTNRSSDSVGEDDREGATTFIDSTAVVQSLHGRTIEEWKNTKLRYETQLVKKDDQGNEVYFGGKDNSYTYPLIHKCPNKDGVDSLRWWQSWSKGEFANAKQHNQFNIQDSPDSMSDVTSQELEEEIRKAAFDERFFFWHQYKQGDLVFVNNETTLHGRNAFKNSDRELWRIQSLPNSQNLPEYLDRQ</sequence>
<dbReference type="GeneID" id="136812731"/>
<reference evidence="4" key="1">
    <citation type="submission" date="2021-01" db="UniProtKB">
        <authorList>
            <consortium name="EnsemblMetazoa"/>
        </authorList>
    </citation>
    <scope>IDENTIFICATION</scope>
</reference>